<proteinExistence type="predicted"/>
<dbReference type="EMBL" id="CAJHCP010000015">
    <property type="protein sequence ID" value="CAD6556190.1"/>
    <property type="molecule type" value="Genomic_DNA"/>
</dbReference>
<name>A0ABN7ICD0_9BURK</name>
<gene>
    <name evidence="1" type="ORF">LMG28140_05830</name>
</gene>
<keyword evidence="2" id="KW-1185">Reference proteome</keyword>
<organism evidence="1 2">
    <name type="scientific">Paraburkholderia metrosideri</name>
    <dbReference type="NCBI Taxonomy" id="580937"/>
    <lineage>
        <taxon>Bacteria</taxon>
        <taxon>Pseudomonadati</taxon>
        <taxon>Pseudomonadota</taxon>
        <taxon>Betaproteobacteria</taxon>
        <taxon>Burkholderiales</taxon>
        <taxon>Burkholderiaceae</taxon>
        <taxon>Paraburkholderia</taxon>
    </lineage>
</organism>
<evidence type="ECO:0000313" key="1">
    <source>
        <dbReference type="EMBL" id="CAD6556190.1"/>
    </source>
</evidence>
<sequence length="73" mass="7934">MQTCAVYLLLRGSKQSERTADNSATAPRADVRANSGADRWLAVSIILLGWIGWHALEDLLSAIPSSNDDFGLF</sequence>
<dbReference type="Proteomes" id="UP000598032">
    <property type="component" value="Unassembled WGS sequence"/>
</dbReference>
<accession>A0ABN7ICD0</accession>
<comment type="caution">
    <text evidence="1">The sequence shown here is derived from an EMBL/GenBank/DDBJ whole genome shotgun (WGS) entry which is preliminary data.</text>
</comment>
<evidence type="ECO:0000313" key="2">
    <source>
        <dbReference type="Proteomes" id="UP000598032"/>
    </source>
</evidence>
<protein>
    <submittedName>
        <fullName evidence="1">Uncharacterized protein</fullName>
    </submittedName>
</protein>
<reference evidence="1 2" key="1">
    <citation type="submission" date="2020-10" db="EMBL/GenBank/DDBJ databases">
        <authorList>
            <person name="Peeters C."/>
        </authorList>
    </citation>
    <scope>NUCLEOTIDE SEQUENCE [LARGE SCALE GENOMIC DNA]</scope>
    <source>
        <strain evidence="1 2">LMG 28140</strain>
    </source>
</reference>